<dbReference type="PANTHER" id="PTHR40036">
    <property type="entry name" value="MACROCIN O-METHYLTRANSFERASE"/>
    <property type="match status" value="1"/>
</dbReference>
<dbReference type="Gene3D" id="3.40.50.150">
    <property type="entry name" value="Vaccinia Virus protein VP39"/>
    <property type="match status" value="1"/>
</dbReference>
<keyword evidence="1" id="KW-0489">Methyltransferase</keyword>
<keyword evidence="2" id="KW-1185">Reference proteome</keyword>
<accession>A0A5B8VAD7</accession>
<dbReference type="Proteomes" id="UP000321533">
    <property type="component" value="Chromosome"/>
</dbReference>
<dbReference type="RefSeq" id="WP_147190488.1">
    <property type="nucleotide sequence ID" value="NZ_CP042435.1"/>
</dbReference>
<dbReference type="InterPro" id="IPR008884">
    <property type="entry name" value="TylF_MeTrfase"/>
</dbReference>
<dbReference type="GO" id="GO:0032259">
    <property type="term" value="P:methylation"/>
    <property type="evidence" value="ECO:0007669"/>
    <property type="project" value="UniProtKB-KW"/>
</dbReference>
<protein>
    <submittedName>
        <fullName evidence="1">Class I SAM-dependent methyltransferase</fullName>
    </submittedName>
</protein>
<dbReference type="EMBL" id="CP042435">
    <property type="protein sequence ID" value="QEC68460.1"/>
    <property type="molecule type" value="Genomic_DNA"/>
</dbReference>
<evidence type="ECO:0000313" key="2">
    <source>
        <dbReference type="Proteomes" id="UP000321533"/>
    </source>
</evidence>
<keyword evidence="1" id="KW-0808">Transferase</keyword>
<dbReference type="GO" id="GO:0008168">
    <property type="term" value="F:methyltransferase activity"/>
    <property type="evidence" value="ECO:0007669"/>
    <property type="project" value="UniProtKB-KW"/>
</dbReference>
<reference evidence="1 2" key="1">
    <citation type="journal article" date="2016" name="Int. J. Syst. Evol. Microbiol.">
        <title>Panacibacter ginsenosidivorans gen. nov., sp. nov., with ginsenoside converting activity isolated from soil of a ginseng field.</title>
        <authorList>
            <person name="Siddiqi M.Z."/>
            <person name="Muhammad Shafi S."/>
            <person name="Choi K.D."/>
            <person name="Im W.T."/>
        </authorList>
    </citation>
    <scope>NUCLEOTIDE SEQUENCE [LARGE SCALE GENOMIC DNA]</scope>
    <source>
        <strain evidence="1 2">Gsoil1550</strain>
    </source>
</reference>
<dbReference type="Pfam" id="PF05711">
    <property type="entry name" value="TylF"/>
    <property type="match status" value="1"/>
</dbReference>
<sequence>MFGKINSFVKDIVLASRIAYLFYPFRKFLLFLSNLAALTAWIQKNKKNVEQKDFFVWKRNYTKRINGFDFVVNKFQLENAPVTYLEFGVASGVSFEWWLNHVKNADAVFFGFDTFEGLPEDWGLFFKKGAMAHDMKEIADKRHTFFKGIFQDTLVKAINDNKALLEKQRRKIIHLDADLFSSTLFVLSQLYPYLKQGDVLIFDEFNVPNHEFYAVKLFRECFYVKLKPISALNNFYQTIFVVE</sequence>
<dbReference type="KEGG" id="pgin:FRZ67_14520"/>
<name>A0A5B8VAD7_9BACT</name>
<proteinExistence type="predicted"/>
<dbReference type="OrthoDB" id="3826968at2"/>
<dbReference type="InterPro" id="IPR029063">
    <property type="entry name" value="SAM-dependent_MTases_sf"/>
</dbReference>
<dbReference type="SUPFAM" id="SSF53335">
    <property type="entry name" value="S-adenosyl-L-methionine-dependent methyltransferases"/>
    <property type="match status" value="1"/>
</dbReference>
<gene>
    <name evidence="1" type="ORF">FRZ67_14520</name>
</gene>
<evidence type="ECO:0000313" key="1">
    <source>
        <dbReference type="EMBL" id="QEC68460.1"/>
    </source>
</evidence>
<organism evidence="1 2">
    <name type="scientific">Panacibacter ginsenosidivorans</name>
    <dbReference type="NCBI Taxonomy" id="1813871"/>
    <lineage>
        <taxon>Bacteria</taxon>
        <taxon>Pseudomonadati</taxon>
        <taxon>Bacteroidota</taxon>
        <taxon>Chitinophagia</taxon>
        <taxon>Chitinophagales</taxon>
        <taxon>Chitinophagaceae</taxon>
        <taxon>Panacibacter</taxon>
    </lineage>
</organism>
<dbReference type="AlphaFoldDB" id="A0A5B8VAD7"/>
<dbReference type="PANTHER" id="PTHR40036:SF1">
    <property type="entry name" value="MACROCIN O-METHYLTRANSFERASE"/>
    <property type="match status" value="1"/>
</dbReference>